<sequence>MRKDKRIVWKDQNDLKIILTISQFIEKYGIKSSRQYQKKLSENPNLAPSMWFIINKYGSWNNLLNSIGIDNSGSKKWAKLKTDDLIKVAQTFIDSEKIKSQRVYEQKSAGKDVPCLSTLKNRLGDVRFLFKKKVSKGLTNFEILLELKNEIIRLNMEDDLSMTKFQNYSKSKYLPSVYTIMRRTNKTWEELMSEIGFDYREIKMKKQRNNLCCRSKNNISQI</sequence>
<dbReference type="EMBL" id="NGKW01000004">
    <property type="protein sequence ID" value="OTN93159.1"/>
    <property type="molecule type" value="Genomic_DNA"/>
</dbReference>
<evidence type="ECO:0000313" key="1">
    <source>
        <dbReference type="EMBL" id="OTN93159.1"/>
    </source>
</evidence>
<accession>A0A242BCW6</accession>
<evidence type="ECO:0000313" key="2">
    <source>
        <dbReference type="Proteomes" id="UP000194885"/>
    </source>
</evidence>
<reference evidence="1 2" key="1">
    <citation type="submission" date="2017-05" db="EMBL/GenBank/DDBJ databases">
        <title>The Genome Sequence of Enterococcus faecium 7H8_DIV0219.</title>
        <authorList>
            <consortium name="The Broad Institute Genomics Platform"/>
            <consortium name="The Broad Institute Genomic Center for Infectious Diseases"/>
            <person name="Earl A."/>
            <person name="Manson A."/>
            <person name="Schwartman J."/>
            <person name="Gilmore M."/>
            <person name="Abouelleil A."/>
            <person name="Cao P."/>
            <person name="Chapman S."/>
            <person name="Cusick C."/>
            <person name="Shea T."/>
            <person name="Young S."/>
            <person name="Neafsey D."/>
            <person name="Nusbaum C."/>
            <person name="Birren B."/>
        </authorList>
    </citation>
    <scope>NUCLEOTIDE SEQUENCE [LARGE SCALE GENOMIC DNA]</scope>
    <source>
        <strain evidence="1 2">7H8_DIV0219</strain>
    </source>
</reference>
<dbReference type="Proteomes" id="UP000194885">
    <property type="component" value="Unassembled WGS sequence"/>
</dbReference>
<protein>
    <submittedName>
        <fullName evidence="1">Uncharacterized protein</fullName>
    </submittedName>
</protein>
<name>A0A242BCW6_ENTFC</name>
<organism evidence="1 2">
    <name type="scientific">Enterococcus faecium</name>
    <name type="common">Streptococcus faecium</name>
    <dbReference type="NCBI Taxonomy" id="1352"/>
    <lineage>
        <taxon>Bacteria</taxon>
        <taxon>Bacillati</taxon>
        <taxon>Bacillota</taxon>
        <taxon>Bacilli</taxon>
        <taxon>Lactobacillales</taxon>
        <taxon>Enterococcaceae</taxon>
        <taxon>Enterococcus</taxon>
    </lineage>
</organism>
<dbReference type="RefSeq" id="WP_086323526.1">
    <property type="nucleotide sequence ID" value="NZ_NGKW01000004.1"/>
</dbReference>
<proteinExistence type="predicted"/>
<dbReference type="AlphaFoldDB" id="A0A242BCW6"/>
<comment type="caution">
    <text evidence="1">The sequence shown here is derived from an EMBL/GenBank/DDBJ whole genome shotgun (WGS) entry which is preliminary data.</text>
</comment>
<gene>
    <name evidence="1" type="ORF">A5810_002021</name>
</gene>